<reference evidence="1" key="1">
    <citation type="submission" date="2022-07" db="EMBL/GenBank/DDBJ databases">
        <title>Genome Sequence of Phlebia brevispora.</title>
        <authorList>
            <person name="Buettner E."/>
        </authorList>
    </citation>
    <scope>NUCLEOTIDE SEQUENCE</scope>
    <source>
        <strain evidence="1">MPL23</strain>
    </source>
</reference>
<gene>
    <name evidence="1" type="ORF">NM688_g5038</name>
</gene>
<keyword evidence="2" id="KW-1185">Reference proteome</keyword>
<name>A0ACC1T186_9APHY</name>
<organism evidence="1 2">
    <name type="scientific">Phlebia brevispora</name>
    <dbReference type="NCBI Taxonomy" id="194682"/>
    <lineage>
        <taxon>Eukaryota</taxon>
        <taxon>Fungi</taxon>
        <taxon>Dikarya</taxon>
        <taxon>Basidiomycota</taxon>
        <taxon>Agaricomycotina</taxon>
        <taxon>Agaricomycetes</taxon>
        <taxon>Polyporales</taxon>
        <taxon>Meruliaceae</taxon>
        <taxon>Phlebia</taxon>
    </lineage>
</organism>
<evidence type="ECO:0000313" key="2">
    <source>
        <dbReference type="Proteomes" id="UP001148662"/>
    </source>
</evidence>
<proteinExistence type="predicted"/>
<dbReference type="Proteomes" id="UP001148662">
    <property type="component" value="Unassembled WGS sequence"/>
</dbReference>
<dbReference type="EMBL" id="JANHOG010000894">
    <property type="protein sequence ID" value="KAJ3550586.1"/>
    <property type="molecule type" value="Genomic_DNA"/>
</dbReference>
<accession>A0ACC1T186</accession>
<comment type="caution">
    <text evidence="1">The sequence shown here is derived from an EMBL/GenBank/DDBJ whole genome shotgun (WGS) entry which is preliminary data.</text>
</comment>
<evidence type="ECO:0000313" key="1">
    <source>
        <dbReference type="EMBL" id="KAJ3550586.1"/>
    </source>
</evidence>
<protein>
    <submittedName>
        <fullName evidence="1">Uncharacterized protein</fullName>
    </submittedName>
</protein>
<sequence length="79" mass="8678">MPDARRSARTDAMPGSFRDSDGKLDEPARGANDLLLSPVYAFRANRSFRSICEYFAGATVQIGAESRRVAPGYVRVHSD</sequence>